<dbReference type="GO" id="GO:0008610">
    <property type="term" value="P:lipid biosynthetic process"/>
    <property type="evidence" value="ECO:0007669"/>
    <property type="project" value="UniProtKB-ARBA"/>
</dbReference>
<dbReference type="InterPro" id="IPR000873">
    <property type="entry name" value="AMP-dep_synth/lig_dom"/>
</dbReference>
<dbReference type="EMBL" id="VJWX01000080">
    <property type="protein sequence ID" value="TVT53849.1"/>
    <property type="molecule type" value="Genomic_DNA"/>
</dbReference>
<dbReference type="GO" id="GO:0003824">
    <property type="term" value="F:catalytic activity"/>
    <property type="evidence" value="ECO:0007669"/>
    <property type="project" value="InterPro"/>
</dbReference>
<reference evidence="4 5" key="2">
    <citation type="submission" date="2019-08" db="EMBL/GenBank/DDBJ databases">
        <title>Amycolatopsis acidicola sp. nov., isolated from peat swamp forest soil.</title>
        <authorList>
            <person name="Srisuk N."/>
        </authorList>
    </citation>
    <scope>NUCLEOTIDE SEQUENCE [LARGE SCALE GENOMIC DNA]</scope>
    <source>
        <strain evidence="4 5">TBRC 6029</strain>
    </source>
</reference>
<dbReference type="PANTHER" id="PTHR45527:SF1">
    <property type="entry name" value="FATTY ACID SYNTHASE"/>
    <property type="match status" value="1"/>
</dbReference>
<feature type="domain" description="Condensation" evidence="3">
    <location>
        <begin position="4"/>
        <end position="313"/>
    </location>
</feature>
<feature type="domain" description="AMP-dependent synthetase/ligase" evidence="2">
    <location>
        <begin position="441"/>
        <end position="724"/>
    </location>
</feature>
<dbReference type="InterPro" id="IPR001242">
    <property type="entry name" value="Condensation_dom"/>
</dbReference>
<dbReference type="Proteomes" id="UP000320011">
    <property type="component" value="Unassembled WGS sequence"/>
</dbReference>
<evidence type="ECO:0000256" key="1">
    <source>
        <dbReference type="SAM" id="MobiDB-lite"/>
    </source>
</evidence>
<dbReference type="GO" id="GO:0031177">
    <property type="term" value="F:phosphopantetheine binding"/>
    <property type="evidence" value="ECO:0007669"/>
    <property type="project" value="TreeGrafter"/>
</dbReference>
<dbReference type="Pfam" id="PF00501">
    <property type="entry name" value="AMP-binding"/>
    <property type="match status" value="1"/>
</dbReference>
<comment type="caution">
    <text evidence="4">The sequence shown here is derived from an EMBL/GenBank/DDBJ whole genome shotgun (WGS) entry which is preliminary data.</text>
</comment>
<dbReference type="Gene3D" id="3.30.559.10">
    <property type="entry name" value="Chloramphenicol acetyltransferase-like domain"/>
    <property type="match status" value="1"/>
</dbReference>
<dbReference type="Gene3D" id="3.30.559.30">
    <property type="entry name" value="Nonribosomal peptide synthetase, condensation domain"/>
    <property type="match status" value="1"/>
</dbReference>
<proteinExistence type="predicted"/>
<dbReference type="InterPro" id="IPR023213">
    <property type="entry name" value="CAT-like_dom_sf"/>
</dbReference>
<evidence type="ECO:0000259" key="3">
    <source>
        <dbReference type="Pfam" id="PF00668"/>
    </source>
</evidence>
<dbReference type="SUPFAM" id="SSF52777">
    <property type="entry name" value="CoA-dependent acyltransferases"/>
    <property type="match status" value="2"/>
</dbReference>
<feature type="non-terminal residue" evidence="4">
    <location>
        <position position="731"/>
    </location>
</feature>
<dbReference type="OrthoDB" id="2378856at2"/>
<dbReference type="GO" id="GO:0005829">
    <property type="term" value="C:cytosol"/>
    <property type="evidence" value="ECO:0007669"/>
    <property type="project" value="TreeGrafter"/>
</dbReference>
<dbReference type="PANTHER" id="PTHR45527">
    <property type="entry name" value="NONRIBOSOMAL PEPTIDE SYNTHETASE"/>
    <property type="match status" value="1"/>
</dbReference>
<dbReference type="PROSITE" id="PS00455">
    <property type="entry name" value="AMP_BINDING"/>
    <property type="match status" value="1"/>
</dbReference>
<dbReference type="GO" id="GO:0043041">
    <property type="term" value="P:amino acid activation for nonribosomal peptide biosynthetic process"/>
    <property type="evidence" value="ECO:0007669"/>
    <property type="project" value="TreeGrafter"/>
</dbReference>
<dbReference type="RefSeq" id="WP_144587268.1">
    <property type="nucleotide sequence ID" value="NZ_VJWX01000080.1"/>
</dbReference>
<dbReference type="GO" id="GO:0044550">
    <property type="term" value="P:secondary metabolite biosynthetic process"/>
    <property type="evidence" value="ECO:0007669"/>
    <property type="project" value="TreeGrafter"/>
</dbReference>
<accession>A0A558CYK6</accession>
<evidence type="ECO:0000259" key="2">
    <source>
        <dbReference type="Pfam" id="PF00501"/>
    </source>
</evidence>
<evidence type="ECO:0000313" key="4">
    <source>
        <dbReference type="EMBL" id="TVT53849.1"/>
    </source>
</evidence>
<dbReference type="InterPro" id="IPR042099">
    <property type="entry name" value="ANL_N_sf"/>
</dbReference>
<dbReference type="InterPro" id="IPR020845">
    <property type="entry name" value="AMP-binding_CS"/>
</dbReference>
<evidence type="ECO:0000313" key="5">
    <source>
        <dbReference type="Proteomes" id="UP000320011"/>
    </source>
</evidence>
<gene>
    <name evidence="4" type="ORF">FNH05_11095</name>
</gene>
<organism evidence="4 5">
    <name type="scientific">Amycolatopsis rhizosphaerae</name>
    <dbReference type="NCBI Taxonomy" id="2053003"/>
    <lineage>
        <taxon>Bacteria</taxon>
        <taxon>Bacillati</taxon>
        <taxon>Actinomycetota</taxon>
        <taxon>Actinomycetes</taxon>
        <taxon>Pseudonocardiales</taxon>
        <taxon>Pseudonocardiaceae</taxon>
        <taxon>Amycolatopsis</taxon>
    </lineage>
</organism>
<reference evidence="4 5" key="1">
    <citation type="submission" date="2019-07" db="EMBL/GenBank/DDBJ databases">
        <authorList>
            <person name="Duangmal K."/>
            <person name="Teo W.F.A."/>
        </authorList>
    </citation>
    <scope>NUCLEOTIDE SEQUENCE [LARGE SCALE GENOMIC DNA]</scope>
    <source>
        <strain evidence="4 5">TBRC 6029</strain>
    </source>
</reference>
<dbReference type="AlphaFoldDB" id="A0A558CYK6"/>
<sequence>MEGYRLSPQQKRAWLIRRADPHGHYFARATAEIAGVPEESRLRAALDGVGHRHELLRTVFHRPSGVDIPLQVIGAEPLTTVTFHDARTGGAKPVEDRIPAAFDLERGPLLHADLVVLSDTSSRLVVTLPAAYADTASLHHLLAEIWRAYRNASGPAEDVLQYADAAEWQNDLLTARETAAGRAFWQDAPAMRPGALLPCERGGPGTPVFRPASIAVPADPVVLAAARKLAAASGVRLSAVFLTAWHVLFSRLAGEPAVLALLGENRPHEQMREAVGPFALPLPCLFPFDEDLPFGAAVARVHERAREMLRRQEFFDVSAAGDAPSARVTFSWDETGPLTPDGSWSLTRAVSHGEPFTVRLAGSVTGDAVALRVHHNTSRLPGEDAHRLAGMYATLLAAATRAPATPLAALPVASPTETRRVLAAAAPARETSEPGQVLALFQEQAALHPEWTAVVAGAHRLSYLVLNERANRLAHHLRGLGVTTETPVGLPAERSAEVLVSLLGILKAGGAAVPFDPATPPERLAFLLAETRTRLVLTGRTDNLPTDVATLDPGSPALAGEPGENLDGPHPEQLAYVIFTSGSTGRPKAVGVTHAALAAYTRGIGDVLALPPRASYATASTLATDLGNTAVYPALCTGGTVHLLPADYGSGPAPLPGFDCLKIVPTHLRALLGTPHAAGLLPRSRLVLGGEAPGWDLVDAVRELAPQCRIFNHYGPTETTVGVLARELTPD</sequence>
<dbReference type="SUPFAM" id="SSF56801">
    <property type="entry name" value="Acetyl-CoA synthetase-like"/>
    <property type="match status" value="1"/>
</dbReference>
<protein>
    <submittedName>
        <fullName evidence="4">AMP-binding protein</fullName>
    </submittedName>
</protein>
<dbReference type="Gene3D" id="3.40.50.12780">
    <property type="entry name" value="N-terminal domain of ligase-like"/>
    <property type="match status" value="1"/>
</dbReference>
<dbReference type="Pfam" id="PF00668">
    <property type="entry name" value="Condensation"/>
    <property type="match status" value="1"/>
</dbReference>
<feature type="region of interest" description="Disordered" evidence="1">
    <location>
        <begin position="546"/>
        <end position="566"/>
    </location>
</feature>
<keyword evidence="5" id="KW-1185">Reference proteome</keyword>
<name>A0A558CYK6_9PSEU</name>